<dbReference type="InterPro" id="IPR013786">
    <property type="entry name" value="AcylCoA_DH/ox_N"/>
</dbReference>
<feature type="domain" description="Acyl-CoA dehydrogenase C-terminal" evidence="16">
    <location>
        <begin position="248"/>
        <end position="381"/>
    </location>
</feature>
<keyword evidence="6 17" id="KW-0503">Monooxygenase</keyword>
<dbReference type="Pfam" id="PF08028">
    <property type="entry name" value="Acyl-CoA_dh_2"/>
    <property type="match status" value="1"/>
</dbReference>
<dbReference type="GO" id="GO:0004497">
    <property type="term" value="F:monooxygenase activity"/>
    <property type="evidence" value="ECO:0007669"/>
    <property type="project" value="UniProtKB-KW"/>
</dbReference>
<dbReference type="PANTHER" id="PTHR43884">
    <property type="entry name" value="ACYL-COA DEHYDROGENASE"/>
    <property type="match status" value="1"/>
</dbReference>
<evidence type="ECO:0000313" key="17">
    <source>
        <dbReference type="EMBL" id="GEK92383.1"/>
    </source>
</evidence>
<keyword evidence="5" id="KW-0560">Oxidoreductase</keyword>
<keyword evidence="18" id="KW-1185">Reference proteome</keyword>
<organism evidence="17 18">
    <name type="scientific">Gluconobacter wancherniae NBRC 103581</name>
    <dbReference type="NCBI Taxonomy" id="656744"/>
    <lineage>
        <taxon>Bacteria</taxon>
        <taxon>Pseudomonadati</taxon>
        <taxon>Pseudomonadota</taxon>
        <taxon>Alphaproteobacteria</taxon>
        <taxon>Acetobacterales</taxon>
        <taxon>Acetobacteraceae</taxon>
        <taxon>Gluconobacter</taxon>
    </lineage>
</organism>
<dbReference type="SUPFAM" id="SSF47203">
    <property type="entry name" value="Acyl-CoA dehydrogenase C-terminal domain-like"/>
    <property type="match status" value="1"/>
</dbReference>
<evidence type="ECO:0000259" key="15">
    <source>
        <dbReference type="Pfam" id="PF02771"/>
    </source>
</evidence>
<evidence type="ECO:0000313" key="18">
    <source>
        <dbReference type="Proteomes" id="UP000321230"/>
    </source>
</evidence>
<evidence type="ECO:0000259" key="16">
    <source>
        <dbReference type="Pfam" id="PF08028"/>
    </source>
</evidence>
<comment type="similarity">
    <text evidence="8">Belongs to the DszC flavin monooxygenase family.</text>
</comment>
<dbReference type="EC" id="1.14.14.21" evidence="9"/>
<dbReference type="Pfam" id="PF02770">
    <property type="entry name" value="Acyl-CoA_dh_M"/>
    <property type="match status" value="1"/>
</dbReference>
<dbReference type="PANTHER" id="PTHR43884:SF12">
    <property type="entry name" value="ISOVALERYL-COA DEHYDROGENASE, MITOCHONDRIAL-RELATED"/>
    <property type="match status" value="1"/>
</dbReference>
<comment type="subcellular location">
    <subcellularLocation>
        <location evidence="1">Cytoplasm</location>
    </subcellularLocation>
</comment>
<dbReference type="GO" id="GO:0003995">
    <property type="term" value="F:acyl-CoA dehydrogenase activity"/>
    <property type="evidence" value="ECO:0007669"/>
    <property type="project" value="TreeGrafter"/>
</dbReference>
<evidence type="ECO:0000256" key="2">
    <source>
        <dbReference type="ARBA" id="ARBA00022630"/>
    </source>
</evidence>
<reference evidence="17 18" key="1">
    <citation type="submission" date="2019-07" db="EMBL/GenBank/DDBJ databases">
        <title>Whole genome shotgun sequence of Gluconobacter wancherniae NBRC 103581.</title>
        <authorList>
            <person name="Hosoyama A."/>
            <person name="Uohara A."/>
            <person name="Ohji S."/>
            <person name="Ichikawa N."/>
        </authorList>
    </citation>
    <scope>NUCLEOTIDE SEQUENCE [LARGE SCALE GENOMIC DNA]</scope>
    <source>
        <strain evidence="17 18">NBRC 103581</strain>
    </source>
</reference>
<dbReference type="InterPro" id="IPR009100">
    <property type="entry name" value="AcylCoA_DH/oxidase_NM_dom_sf"/>
</dbReference>
<dbReference type="OrthoDB" id="6184213at2"/>
<evidence type="ECO:0000256" key="13">
    <source>
        <dbReference type="ARBA" id="ARBA00049456"/>
    </source>
</evidence>
<name>A0A511AYM2_9PROT</name>
<dbReference type="InterPro" id="IPR036250">
    <property type="entry name" value="AcylCo_DH-like_C"/>
</dbReference>
<dbReference type="EMBL" id="BJUZ01000001">
    <property type="protein sequence ID" value="GEK92383.1"/>
    <property type="molecule type" value="Genomic_DNA"/>
</dbReference>
<dbReference type="Gene3D" id="1.10.540.10">
    <property type="entry name" value="Acyl-CoA dehydrogenase/oxidase, N-terminal domain"/>
    <property type="match status" value="1"/>
</dbReference>
<comment type="caution">
    <text evidence="17">The sequence shown here is derived from an EMBL/GenBank/DDBJ whole genome shotgun (WGS) entry which is preliminary data.</text>
</comment>
<dbReference type="Gene3D" id="2.40.110.10">
    <property type="entry name" value="Butyryl-CoA Dehydrogenase, subunit A, domain 2"/>
    <property type="match status" value="1"/>
</dbReference>
<evidence type="ECO:0000256" key="4">
    <source>
        <dbReference type="ARBA" id="ARBA00022741"/>
    </source>
</evidence>
<accession>A0A511AYM2</accession>
<evidence type="ECO:0000256" key="5">
    <source>
        <dbReference type="ARBA" id="ARBA00023002"/>
    </source>
</evidence>
<dbReference type="GO" id="GO:0050660">
    <property type="term" value="F:flavin adenine dinucleotide binding"/>
    <property type="evidence" value="ECO:0007669"/>
    <property type="project" value="InterPro"/>
</dbReference>
<dbReference type="InterPro" id="IPR046373">
    <property type="entry name" value="Acyl-CoA_Oxase/DH_mid-dom_sf"/>
</dbReference>
<feature type="domain" description="Acyl-CoA dehydrogenase/oxidase N-terminal" evidence="15">
    <location>
        <begin position="26"/>
        <end position="130"/>
    </location>
</feature>
<proteinExistence type="inferred from homology"/>
<keyword evidence="2" id="KW-0285">Flavoprotein</keyword>
<evidence type="ECO:0000256" key="7">
    <source>
        <dbReference type="ARBA" id="ARBA00034307"/>
    </source>
</evidence>
<dbReference type="Proteomes" id="UP000321230">
    <property type="component" value="Unassembled WGS sequence"/>
</dbReference>
<dbReference type="InterPro" id="IPR013107">
    <property type="entry name" value="Acyl-CoA_DH_C"/>
</dbReference>
<keyword evidence="4" id="KW-0547">Nucleotide-binding</keyword>
<gene>
    <name evidence="17" type="primary">soxC</name>
    <name evidence="17" type="ORF">GWA01_01530</name>
</gene>
<comment type="catalytic activity">
    <reaction evidence="13">
        <text>dibenzothiophene + 2 FMNH2 + 2 O2 = dibenzothiophene 5,5-dioxide + 2 FMN + 2 H2O + 2 H(+)</text>
        <dbReference type="Rhea" id="RHEA:49072"/>
        <dbReference type="ChEBI" id="CHEBI:15377"/>
        <dbReference type="ChEBI" id="CHEBI:15378"/>
        <dbReference type="ChEBI" id="CHEBI:15379"/>
        <dbReference type="ChEBI" id="CHEBI:23681"/>
        <dbReference type="ChEBI" id="CHEBI:57618"/>
        <dbReference type="ChEBI" id="CHEBI:58210"/>
        <dbReference type="ChEBI" id="CHEBI:90356"/>
        <dbReference type="EC" id="1.14.14.21"/>
    </reaction>
</comment>
<comment type="catalytic activity">
    <reaction evidence="11">
        <text>dibenzothiophene + FMNH2 + O2 = dibenzothiophene 5-oxide + FMN + H2O + H(+)</text>
        <dbReference type="Rhea" id="RHEA:49076"/>
        <dbReference type="ChEBI" id="CHEBI:15377"/>
        <dbReference type="ChEBI" id="CHEBI:15378"/>
        <dbReference type="ChEBI" id="CHEBI:15379"/>
        <dbReference type="ChEBI" id="CHEBI:23681"/>
        <dbReference type="ChEBI" id="CHEBI:23683"/>
        <dbReference type="ChEBI" id="CHEBI:57618"/>
        <dbReference type="ChEBI" id="CHEBI:58210"/>
    </reaction>
</comment>
<evidence type="ECO:0000256" key="8">
    <source>
        <dbReference type="ARBA" id="ARBA00034317"/>
    </source>
</evidence>
<dbReference type="RefSeq" id="WP_146793068.1">
    <property type="nucleotide sequence ID" value="NZ_BARC01000005.1"/>
</dbReference>
<dbReference type="Pfam" id="PF02771">
    <property type="entry name" value="Acyl-CoA_dh_N"/>
    <property type="match status" value="1"/>
</dbReference>
<dbReference type="InterPro" id="IPR037069">
    <property type="entry name" value="AcylCoA_DH/ox_N_sf"/>
</dbReference>
<evidence type="ECO:0000256" key="1">
    <source>
        <dbReference type="ARBA" id="ARBA00004496"/>
    </source>
</evidence>
<dbReference type="PIRSF" id="PIRSF016578">
    <property type="entry name" value="HsaA"/>
    <property type="match status" value="1"/>
</dbReference>
<dbReference type="Gene3D" id="1.20.140.10">
    <property type="entry name" value="Butyryl-CoA Dehydrogenase, subunit A, domain 3"/>
    <property type="match status" value="1"/>
</dbReference>
<dbReference type="SUPFAM" id="SSF56645">
    <property type="entry name" value="Acyl-CoA dehydrogenase NM domain-like"/>
    <property type="match status" value="1"/>
</dbReference>
<evidence type="ECO:0000256" key="10">
    <source>
        <dbReference type="ARBA" id="ARBA00034345"/>
    </source>
</evidence>
<evidence type="ECO:0000259" key="14">
    <source>
        <dbReference type="Pfam" id="PF02770"/>
    </source>
</evidence>
<evidence type="ECO:0000256" key="9">
    <source>
        <dbReference type="ARBA" id="ARBA00034328"/>
    </source>
</evidence>
<evidence type="ECO:0000256" key="6">
    <source>
        <dbReference type="ARBA" id="ARBA00023033"/>
    </source>
</evidence>
<sequence length="411" mass="44330">MSNISLRSQKLESLWGAGPTARYPQLRATYAALFQKIRDNALDAELNRVLPFVPLQALKDAGFTALRVPVEFGGSGATLTELLALITELGSADSNVAQALRAHFGFVEHLLSEPESAYRTKWLIRLGAGETAGAAAAEGGGSKRDQFSTILEEKDGRWVINGSKFFTTGSLYADWLTVTATTHDGQTAKCLAARRDPGLDIVDDWDGVGQRLTASGTAHFRNVLADSDDIRFGNVAFPYSQAFFQLYHLATVAGIARAAATDISEAVKRRKRGFSHGNADLPAQDPQILEIVGRVCSSAYVAGAVVSSASCALQAVYDSTEDERENAVVRAELEVWQAQDQVLPLVLNAASLLFDALSGAATLRSAGLDRHWRNVRTIAGHNPRVYRTRVVGDYAVNGTPPPEQWRVGLSS</sequence>
<protein>
    <recommendedName>
        <fullName evidence="10">Dibenzothiophene monooxygenase</fullName>
        <ecNumber evidence="9">1.14.14.21</ecNumber>
    </recommendedName>
</protein>
<comment type="pathway">
    <text evidence="7">Sulfur metabolism; dibenzothiophene degradation.</text>
</comment>
<evidence type="ECO:0000256" key="12">
    <source>
        <dbReference type="ARBA" id="ARBA00048445"/>
    </source>
</evidence>
<dbReference type="InterPro" id="IPR006091">
    <property type="entry name" value="Acyl-CoA_Oxase/DH_mid-dom"/>
</dbReference>
<feature type="domain" description="Acyl-CoA oxidase/dehydrogenase middle" evidence="14">
    <location>
        <begin position="136"/>
        <end position="223"/>
    </location>
</feature>
<evidence type="ECO:0000256" key="11">
    <source>
        <dbReference type="ARBA" id="ARBA00047859"/>
    </source>
</evidence>
<dbReference type="AlphaFoldDB" id="A0A511AYM2"/>
<comment type="catalytic activity">
    <reaction evidence="12">
        <text>dibenzothiophene 5-oxide + FMNH2 + O2 = dibenzothiophene 5,5-dioxide + FMN + H2O + H(+)</text>
        <dbReference type="Rhea" id="RHEA:49080"/>
        <dbReference type="ChEBI" id="CHEBI:15377"/>
        <dbReference type="ChEBI" id="CHEBI:15378"/>
        <dbReference type="ChEBI" id="CHEBI:15379"/>
        <dbReference type="ChEBI" id="CHEBI:23683"/>
        <dbReference type="ChEBI" id="CHEBI:57618"/>
        <dbReference type="ChEBI" id="CHEBI:58210"/>
        <dbReference type="ChEBI" id="CHEBI:90356"/>
    </reaction>
</comment>
<evidence type="ECO:0000256" key="3">
    <source>
        <dbReference type="ARBA" id="ARBA00022643"/>
    </source>
</evidence>
<keyword evidence="3" id="KW-0288">FMN</keyword>
<dbReference type="GO" id="GO:0005737">
    <property type="term" value="C:cytoplasm"/>
    <property type="evidence" value="ECO:0007669"/>
    <property type="project" value="UniProtKB-SubCell"/>
</dbReference>